<dbReference type="EMBL" id="JASPKY010000141">
    <property type="protein sequence ID" value="KAK9730886.1"/>
    <property type="molecule type" value="Genomic_DNA"/>
</dbReference>
<dbReference type="PANTHER" id="PTHR15614">
    <property type="entry name" value="INTRAFLAGELLAR TRANSPORT PROTEIN 81 HOMOLOG"/>
    <property type="match status" value="1"/>
</dbReference>
<organism evidence="9 10">
    <name type="scientific">Popillia japonica</name>
    <name type="common">Japanese beetle</name>
    <dbReference type="NCBI Taxonomy" id="7064"/>
    <lineage>
        <taxon>Eukaryota</taxon>
        <taxon>Metazoa</taxon>
        <taxon>Ecdysozoa</taxon>
        <taxon>Arthropoda</taxon>
        <taxon>Hexapoda</taxon>
        <taxon>Insecta</taxon>
        <taxon>Pterygota</taxon>
        <taxon>Neoptera</taxon>
        <taxon>Endopterygota</taxon>
        <taxon>Coleoptera</taxon>
        <taxon>Polyphaga</taxon>
        <taxon>Scarabaeiformia</taxon>
        <taxon>Scarabaeidae</taxon>
        <taxon>Rutelinae</taxon>
        <taxon>Popillia</taxon>
    </lineage>
</organism>
<feature type="domain" description="IFT81 calponin homology" evidence="8">
    <location>
        <begin position="3"/>
        <end position="118"/>
    </location>
</feature>
<dbReference type="Proteomes" id="UP001458880">
    <property type="component" value="Unassembled WGS sequence"/>
</dbReference>
<reference evidence="9 10" key="1">
    <citation type="journal article" date="2024" name="BMC Genomics">
        <title>De novo assembly and annotation of Popillia japonica's genome with initial clues to its potential as an invasive pest.</title>
        <authorList>
            <person name="Cucini C."/>
            <person name="Boschi S."/>
            <person name="Funari R."/>
            <person name="Cardaioli E."/>
            <person name="Iannotti N."/>
            <person name="Marturano G."/>
            <person name="Paoli F."/>
            <person name="Bruttini M."/>
            <person name="Carapelli A."/>
            <person name="Frati F."/>
            <person name="Nardi F."/>
        </authorList>
    </citation>
    <scope>NUCLEOTIDE SEQUENCE [LARGE SCALE GENOMIC DNA]</scope>
    <source>
        <strain evidence="9">DMR45628</strain>
    </source>
</reference>
<evidence type="ECO:0000256" key="4">
    <source>
        <dbReference type="ARBA" id="ARBA00023069"/>
    </source>
</evidence>
<dbReference type="PANTHER" id="PTHR15614:SF2">
    <property type="entry name" value="INTRAFLAGELLAR TRANSPORT PROTEIN 81 HOMOLOG"/>
    <property type="match status" value="1"/>
</dbReference>
<keyword evidence="4" id="KW-0969">Cilium</keyword>
<feature type="coiled-coil region" evidence="7">
    <location>
        <begin position="297"/>
        <end position="412"/>
    </location>
</feature>
<sequence>MARLQFIVHETNRLLGTNYSVLSFDTFDNIKLLKIVRDVLEALGANVNPASTTDTSLVLLSVLQSIKYAPTDVENLKEFCEGFASGEISVIYPVLEWLLTNQTKIRKRAYLAKYADKIVVPAEMIRDVNVSQCYKIYELVVGEFWSVYKEATNAKKEHLEAKELQIDIAKMNQDIKNLQHINQAQREKLKNIANKEDLLTIGRNYRSCVMEQQNLSKRIKENTELTAELKVRVKDLEDKWIRRGSIPNFDTNIVEVVQQEAQVNKIILETQLPQDFEKEKNLILVLEKTVTGSYPIKENLIRLINRLRSEIQLLQNEKSAVQASTEDKLGPFRKQSFAIAQKKQELSNEVNDIKKNLTNLDDKIRNKEISLFNVIGGEVLHGENWKCFISSLREKSIVYKDLRGQLQSLSNEQGVITRTLDVLKSLDPNIEEAYFNANLIPNEDVEDQYLRNVNDVKYLCKEYLQDIDVLKGTITRTNQQLDYAKKDTDLVTKKLDETKDIFEDATRDVIQEISQLKDNLEQTQNDIDLLEKSWRTTTQNLDKSENIFNQLIDEMINESDETSKNDSYLLVLSKKKEEIEVSLDKAQKFVRELEENTKQEQDTVEFFKHVESLILQKIEDNE</sequence>
<evidence type="ECO:0000256" key="6">
    <source>
        <dbReference type="ARBA" id="ARBA00043983"/>
    </source>
</evidence>
<evidence type="ECO:0000313" key="9">
    <source>
        <dbReference type="EMBL" id="KAK9730886.1"/>
    </source>
</evidence>
<evidence type="ECO:0000313" key="10">
    <source>
        <dbReference type="Proteomes" id="UP001458880"/>
    </source>
</evidence>
<evidence type="ECO:0000256" key="3">
    <source>
        <dbReference type="ARBA" id="ARBA00023054"/>
    </source>
</evidence>
<accession>A0AAW1L7J1</accession>
<evidence type="ECO:0000256" key="5">
    <source>
        <dbReference type="ARBA" id="ARBA00023273"/>
    </source>
</evidence>
<dbReference type="InterPro" id="IPR029600">
    <property type="entry name" value="IFT81"/>
</dbReference>
<evidence type="ECO:0000259" key="8">
    <source>
        <dbReference type="Pfam" id="PF18383"/>
    </source>
</evidence>
<keyword evidence="2" id="KW-0970">Cilium biogenesis/degradation</keyword>
<evidence type="ECO:0000256" key="2">
    <source>
        <dbReference type="ARBA" id="ARBA00022794"/>
    </source>
</evidence>
<dbReference type="Gene3D" id="1.10.418.70">
    <property type="entry name" value="Intraflagellar transport protein 81, N-terminal domain"/>
    <property type="match status" value="1"/>
</dbReference>
<dbReference type="GO" id="GO:0060271">
    <property type="term" value="P:cilium assembly"/>
    <property type="evidence" value="ECO:0007669"/>
    <property type="project" value="InterPro"/>
</dbReference>
<keyword evidence="10" id="KW-1185">Reference proteome</keyword>
<feature type="coiled-coil region" evidence="7">
    <location>
        <begin position="576"/>
        <end position="603"/>
    </location>
</feature>
<protein>
    <submittedName>
        <fullName evidence="9">Intraflagellar transport 81 calponin homology domain</fullName>
    </submittedName>
</protein>
<feature type="coiled-coil region" evidence="7">
    <location>
        <begin position="506"/>
        <end position="533"/>
    </location>
</feature>
<name>A0AAW1L7J1_POPJA</name>
<dbReference type="GO" id="GO:0036064">
    <property type="term" value="C:ciliary basal body"/>
    <property type="evidence" value="ECO:0007669"/>
    <property type="project" value="TreeGrafter"/>
</dbReference>
<proteinExistence type="inferred from homology"/>
<feature type="coiled-coil region" evidence="7">
    <location>
        <begin position="154"/>
        <end position="195"/>
    </location>
</feature>
<evidence type="ECO:0000256" key="7">
    <source>
        <dbReference type="SAM" id="Coils"/>
    </source>
</evidence>
<comment type="similarity">
    <text evidence="6">Belongs to the IFT81 family.</text>
</comment>
<gene>
    <name evidence="9" type="ORF">QE152_g14182</name>
</gene>
<dbReference type="GO" id="GO:0015631">
    <property type="term" value="F:tubulin binding"/>
    <property type="evidence" value="ECO:0007669"/>
    <property type="project" value="InterPro"/>
</dbReference>
<comment type="caution">
    <text evidence="9">The sequence shown here is derived from an EMBL/GenBank/DDBJ whole genome shotgun (WGS) entry which is preliminary data.</text>
</comment>
<keyword evidence="3 7" id="KW-0175">Coiled coil</keyword>
<dbReference type="GO" id="GO:0030992">
    <property type="term" value="C:intraciliary transport particle B"/>
    <property type="evidence" value="ECO:0007669"/>
    <property type="project" value="InterPro"/>
</dbReference>
<dbReference type="AlphaFoldDB" id="A0AAW1L7J1"/>
<dbReference type="InterPro" id="IPR041146">
    <property type="entry name" value="IFT81_CH"/>
</dbReference>
<dbReference type="Pfam" id="PF18383">
    <property type="entry name" value="IFT81_CH"/>
    <property type="match status" value="1"/>
</dbReference>
<evidence type="ECO:0000256" key="1">
    <source>
        <dbReference type="ARBA" id="ARBA00004138"/>
    </source>
</evidence>
<dbReference type="InterPro" id="IPR043016">
    <property type="entry name" value="IFT81_N_sf"/>
</dbReference>
<comment type="subcellular location">
    <subcellularLocation>
        <location evidence="1">Cell projection</location>
        <location evidence="1">Cilium</location>
    </subcellularLocation>
</comment>
<dbReference type="GO" id="GO:0042073">
    <property type="term" value="P:intraciliary transport"/>
    <property type="evidence" value="ECO:0007669"/>
    <property type="project" value="InterPro"/>
</dbReference>
<keyword evidence="5" id="KW-0966">Cell projection</keyword>